<dbReference type="InterPro" id="IPR029021">
    <property type="entry name" value="Prot-tyrosine_phosphatase-like"/>
</dbReference>
<comment type="caution">
    <text evidence="1">The sequence shown here is derived from an EMBL/GenBank/DDBJ whole genome shotgun (WGS) entry which is preliminary data.</text>
</comment>
<accession>A0ABQ4GQ81</accession>
<evidence type="ECO:0000313" key="2">
    <source>
        <dbReference type="Proteomes" id="UP000660454"/>
    </source>
</evidence>
<dbReference type="InterPro" id="IPR016130">
    <property type="entry name" value="Tyr_Pase_AS"/>
</dbReference>
<dbReference type="Proteomes" id="UP000660454">
    <property type="component" value="Unassembled WGS sequence"/>
</dbReference>
<protein>
    <submittedName>
        <fullName evidence="1">Protein-tyrosine-phosphatase</fullName>
    </submittedName>
</protein>
<name>A0ABQ4GQ81_9ACTN</name>
<dbReference type="Pfam" id="PF13350">
    <property type="entry name" value="Y_phosphatase3"/>
    <property type="match status" value="1"/>
</dbReference>
<organism evidence="1 2">
    <name type="scientific">Microbispora siamensis</name>
    <dbReference type="NCBI Taxonomy" id="564413"/>
    <lineage>
        <taxon>Bacteria</taxon>
        <taxon>Bacillati</taxon>
        <taxon>Actinomycetota</taxon>
        <taxon>Actinomycetes</taxon>
        <taxon>Streptosporangiales</taxon>
        <taxon>Streptosporangiaceae</taxon>
        <taxon>Microbispora</taxon>
    </lineage>
</organism>
<keyword evidence="2" id="KW-1185">Reference proteome</keyword>
<proteinExistence type="predicted"/>
<dbReference type="Gene3D" id="3.90.190.10">
    <property type="entry name" value="Protein tyrosine phosphatase superfamily"/>
    <property type="match status" value="1"/>
</dbReference>
<gene>
    <name evidence="1" type="ORF">Msi02_43520</name>
</gene>
<evidence type="ECO:0000313" key="1">
    <source>
        <dbReference type="EMBL" id="GIH63535.1"/>
    </source>
</evidence>
<dbReference type="InterPro" id="IPR026893">
    <property type="entry name" value="Tyr/Ser_Pase_IphP-type"/>
</dbReference>
<dbReference type="RefSeq" id="WP_204049959.1">
    <property type="nucleotide sequence ID" value="NZ_BOOF01000025.1"/>
</dbReference>
<dbReference type="EMBL" id="BOOF01000025">
    <property type="protein sequence ID" value="GIH63535.1"/>
    <property type="molecule type" value="Genomic_DNA"/>
</dbReference>
<dbReference type="PROSITE" id="PS00383">
    <property type="entry name" value="TYR_PHOSPHATASE_1"/>
    <property type="match status" value="1"/>
</dbReference>
<reference evidence="1 2" key="1">
    <citation type="submission" date="2021-01" db="EMBL/GenBank/DDBJ databases">
        <title>Whole genome shotgun sequence of Microbispora siamensis NBRC 104113.</title>
        <authorList>
            <person name="Komaki H."/>
            <person name="Tamura T."/>
        </authorList>
    </citation>
    <scope>NUCLEOTIDE SEQUENCE [LARGE SCALE GENOMIC DNA]</scope>
    <source>
        <strain evidence="1 2">NBRC 104113</strain>
    </source>
</reference>
<dbReference type="SUPFAM" id="SSF52799">
    <property type="entry name" value="(Phosphotyrosine protein) phosphatases II"/>
    <property type="match status" value="1"/>
</dbReference>
<sequence>MSRAIPGPSWPGCVNARDLGGLPAAGGRRIRPGALLRSELPPASAAEAISALRPGLIVDLRLPAECETLPSPLSAHPAYRNISVLGPGDSVLERMADTLTGIYSAMLDRGTARISAVLTAVAAAPPGPVLLHCHSGKDRTGVVAALALALAGVPARHIAADYAETARCLSLDDHLAALPDEAARLRSRRLFAEVTPATMLRTLAYLDARYGGPESYLTRAGFTGVAALRARLTSAWSWGITSGGTAADGGAPRRDGTPRG</sequence>